<dbReference type="InterPro" id="IPR002075">
    <property type="entry name" value="NTF2_dom"/>
</dbReference>
<dbReference type="GO" id="GO:0005737">
    <property type="term" value="C:cytoplasm"/>
    <property type="evidence" value="ECO:0007669"/>
    <property type="project" value="InterPro"/>
</dbReference>
<accession>A0A8J6A352</accession>
<evidence type="ECO:0000313" key="10">
    <source>
        <dbReference type="EMBL" id="KAG8511202.1"/>
    </source>
</evidence>
<dbReference type="Pfam" id="PF22602">
    <property type="entry name" value="NXF_NTF2"/>
    <property type="match status" value="2"/>
</dbReference>
<keyword evidence="11" id="KW-1185">Reference proteome</keyword>
<evidence type="ECO:0000256" key="7">
    <source>
        <dbReference type="SAM" id="MobiDB-lite"/>
    </source>
</evidence>
<feature type="region of interest" description="Disordered" evidence="7">
    <location>
        <begin position="591"/>
        <end position="695"/>
    </location>
</feature>
<gene>
    <name evidence="10" type="ORF">J0S82_003455</name>
</gene>
<dbReference type="Gene3D" id="3.30.70.330">
    <property type="match status" value="3"/>
</dbReference>
<feature type="domain" description="TAP-C" evidence="9">
    <location>
        <begin position="1229"/>
        <end position="1250"/>
    </location>
</feature>
<feature type="compositionally biased region" description="Basic and acidic residues" evidence="7">
    <location>
        <begin position="665"/>
        <end position="685"/>
    </location>
</feature>
<keyword evidence="5" id="KW-0509">mRNA transport</keyword>
<dbReference type="PANTHER" id="PTHR10662:SF15">
    <property type="entry name" value="NUCLEAR RNA EXPORT FACTOR 5"/>
    <property type="match status" value="1"/>
</dbReference>
<feature type="non-terminal residue" evidence="10">
    <location>
        <position position="1"/>
    </location>
</feature>
<dbReference type="Gene3D" id="3.80.10.10">
    <property type="entry name" value="Ribonuclease Inhibitor"/>
    <property type="match status" value="2"/>
</dbReference>
<dbReference type="InterPro" id="IPR032710">
    <property type="entry name" value="NTF2-like_dom_sf"/>
</dbReference>
<evidence type="ECO:0000256" key="6">
    <source>
        <dbReference type="ARBA" id="ARBA00023242"/>
    </source>
</evidence>
<dbReference type="InterPro" id="IPR030217">
    <property type="entry name" value="NXF_fam"/>
</dbReference>
<evidence type="ECO:0000256" key="1">
    <source>
        <dbReference type="ARBA" id="ARBA00004123"/>
    </source>
</evidence>
<feature type="domain" description="NTF2" evidence="8">
    <location>
        <begin position="994"/>
        <end position="1027"/>
    </location>
</feature>
<dbReference type="AlphaFoldDB" id="A0A8J6A352"/>
<feature type="compositionally biased region" description="Polar residues" evidence="7">
    <location>
        <begin position="618"/>
        <end position="634"/>
    </location>
</feature>
<evidence type="ECO:0000256" key="4">
    <source>
        <dbReference type="ARBA" id="ARBA00022737"/>
    </source>
</evidence>
<sequence length="1250" mass="142588">MNEEHSEYGAHSSTFQEKNGREDTKIGQEDPEVRHSACNIQQNKRSVKWHDEDSIHINMWTDKKPAETEMSENPPDGTPANWFRITIPNGMKYDKTWLINLLRNHCNAPFIPVDFHYVKTRARFFIQDSRAASVLMDESNKIYDEEKQEICVMVKKSAEPFSEWNMLEAEELEKLEIFVITAPENGSLQFSLQAAMKKRYDGSRKALDLQRLRLDPGLLGHEINIILNRRSCMSSIVRTIKKNFPELLSLNLCDNKLYRLDGLSDIVQMVPTIKSLNLSQNELKSTWEVCKMKGLRLEELWLEGNPLCDNFSHQSYYVRSVGIPHQLAFRRSKGPSHLSPSVLRGLLSLLAVRACFPTLLRLDGKELPPPGAVRNTACNLVKFCEETYKGSETLKDLVLEFLQRYYRIYDYGDRKSFLSVYHEEACFCLAIPFVLEDAPPISFKENRNMTKMKDQYLRCELVKHKRHDIVKTLCLLPQTQHDLNSFVVDMWIETVSTHCFLGPAGKATAGWEVSGDRAPGRFPFRKLKSAFLSRGCSKNESGKNLAAEGRGRRRVMLVLLVQLPQGLLCLVNDEMVVRDAFQDEISSVFSTSLPPATSSFTPSRPQGRERAQALSLPSKMNQKGSQNDGGSSPQGRKKDYSSFGDRGDKSDTSEYSEYGAQSSHFQEENGHEEMRDGQADPEARHTPYNINGNKRRVRWQNEDHIHITVWREKNLGEKEAKEKTPEKNIRDWFKVTILNGIKYEKTWLMNLLRSHCNVPFIPVDKTVTQMSGDREGGWVGSSLSRKFLPPQNDCCTHLLQFHYVKNRARFFIQDASAAYALKDVSYKIYDEENQKIYIVVTKSAEPYSVQNMLEPEKMELLELDGLSDIVQMVPTVKSLNLSRNMVRTGSQSRVWSEEGWCLQLTWEVGKMKELNLEELWLDGNPLCDTFPNRSSYVRSVGNPCHLSGNLNSPNRASPQDGKELPPLVVVDIDHPYFTKPCKKISKDSETLKDVVLQFLQQYYSFYDCGDRKSLLDVYHEESCFSLTIPFNPEDPAPRSMWLYLKDSRNMKDLMDPYLRNRLLRHTSHDIVKTLCMLPQTQHDLSSFLVDMWVRTVSTRFPPQAGPESHRKACSASLSTGCSRNEGLHTLFVPSPELSSSSLATVTTCWEAGTVGGWGDRKHTLRGRGTSRTLLGIVCLSSCLRVHFSSSFCIVNDELFVRDATPNETQRAFSTPPPRAISGSVLIIPQKQQEMVHAFSSQSGMNLAWSQ</sequence>
<dbReference type="PROSITE" id="PS50177">
    <property type="entry name" value="NTF2_DOMAIN"/>
    <property type="match status" value="2"/>
</dbReference>
<protein>
    <submittedName>
        <fullName evidence="10">Nuclear RNA export factor 2</fullName>
    </submittedName>
</protein>
<evidence type="ECO:0000256" key="5">
    <source>
        <dbReference type="ARBA" id="ARBA00022816"/>
    </source>
</evidence>
<dbReference type="InterPro" id="IPR015245">
    <property type="entry name" value="Tap_RNA-bd"/>
</dbReference>
<organism evidence="10 11">
    <name type="scientific">Galemys pyrenaicus</name>
    <name type="common">Iberian desman</name>
    <name type="synonym">Pyrenean desman</name>
    <dbReference type="NCBI Taxonomy" id="202257"/>
    <lineage>
        <taxon>Eukaryota</taxon>
        <taxon>Metazoa</taxon>
        <taxon>Chordata</taxon>
        <taxon>Craniata</taxon>
        <taxon>Vertebrata</taxon>
        <taxon>Euteleostomi</taxon>
        <taxon>Mammalia</taxon>
        <taxon>Eutheria</taxon>
        <taxon>Laurasiatheria</taxon>
        <taxon>Eulipotyphla</taxon>
        <taxon>Talpidae</taxon>
        <taxon>Galemys</taxon>
    </lineage>
</organism>
<feature type="compositionally biased region" description="Basic and acidic residues" evidence="7">
    <location>
        <begin position="636"/>
        <end position="652"/>
    </location>
</feature>
<keyword evidence="3" id="KW-0813">Transport</keyword>
<reference evidence="10" key="1">
    <citation type="journal article" date="2021" name="Evol. Appl.">
        <title>The genome of the Pyrenean desman and the effects of bottlenecks and inbreeding on the genomic landscape of an endangered species.</title>
        <authorList>
            <person name="Escoda L."/>
            <person name="Castresana J."/>
        </authorList>
    </citation>
    <scope>NUCLEOTIDE SEQUENCE</scope>
    <source>
        <strain evidence="10">IBE-C5619</strain>
    </source>
</reference>
<comment type="caution">
    <text evidence="10">The sequence shown here is derived from an EMBL/GenBank/DDBJ whole genome shotgun (WGS) entry which is preliminary data.</text>
</comment>
<name>A0A8J6A352_GALPY</name>
<evidence type="ECO:0000256" key="3">
    <source>
        <dbReference type="ARBA" id="ARBA00022448"/>
    </source>
</evidence>
<evidence type="ECO:0000259" key="9">
    <source>
        <dbReference type="PROSITE" id="PS51281"/>
    </source>
</evidence>
<comment type="subcellular location">
    <subcellularLocation>
        <location evidence="1">Nucleus</location>
    </subcellularLocation>
</comment>
<evidence type="ECO:0000256" key="2">
    <source>
        <dbReference type="ARBA" id="ARBA00009285"/>
    </source>
</evidence>
<feature type="compositionally biased region" description="Polar residues" evidence="7">
    <location>
        <begin position="653"/>
        <end position="664"/>
    </location>
</feature>
<feature type="compositionally biased region" description="Basic and acidic residues" evidence="7">
    <location>
        <begin position="18"/>
        <end position="35"/>
    </location>
</feature>
<dbReference type="Gene3D" id="1.10.8.10">
    <property type="entry name" value="DNA helicase RuvA subunit, C-terminal domain"/>
    <property type="match status" value="1"/>
</dbReference>
<dbReference type="InterPro" id="IPR012677">
    <property type="entry name" value="Nucleotide-bd_a/b_plait_sf"/>
</dbReference>
<dbReference type="SUPFAM" id="SSF54427">
    <property type="entry name" value="NTF2-like"/>
    <property type="match status" value="2"/>
</dbReference>
<dbReference type="GO" id="GO:0016973">
    <property type="term" value="P:poly(A)+ mRNA export from nucleus"/>
    <property type="evidence" value="ECO:0007669"/>
    <property type="project" value="TreeGrafter"/>
</dbReference>
<dbReference type="SUPFAM" id="SSF52058">
    <property type="entry name" value="L domain-like"/>
    <property type="match status" value="2"/>
</dbReference>
<evidence type="ECO:0000259" key="8">
    <source>
        <dbReference type="PROSITE" id="PS50177"/>
    </source>
</evidence>
<dbReference type="GO" id="GO:0003723">
    <property type="term" value="F:RNA binding"/>
    <property type="evidence" value="ECO:0007669"/>
    <property type="project" value="InterPro"/>
</dbReference>
<dbReference type="Proteomes" id="UP000700334">
    <property type="component" value="Unassembled WGS sequence"/>
</dbReference>
<comment type="similarity">
    <text evidence="2">Belongs to the NXF family.</text>
</comment>
<proteinExistence type="inferred from homology"/>
<dbReference type="PANTHER" id="PTHR10662">
    <property type="entry name" value="NUCLEAR RNA EXPORT FACTOR"/>
    <property type="match status" value="1"/>
</dbReference>
<keyword evidence="6" id="KW-0539">Nucleus</keyword>
<dbReference type="InterPro" id="IPR005637">
    <property type="entry name" value="TAP_C_dom"/>
</dbReference>
<dbReference type="InterPro" id="IPR035979">
    <property type="entry name" value="RBD_domain_sf"/>
</dbReference>
<dbReference type="Pfam" id="PF09162">
    <property type="entry name" value="Tap-RNA_bind"/>
    <property type="match status" value="3"/>
</dbReference>
<dbReference type="Gene3D" id="3.10.450.50">
    <property type="match status" value="2"/>
</dbReference>
<dbReference type="InterPro" id="IPR032675">
    <property type="entry name" value="LRR_dom_sf"/>
</dbReference>
<feature type="region of interest" description="Disordered" evidence="7">
    <location>
        <begin position="1"/>
        <end position="45"/>
    </location>
</feature>
<dbReference type="GO" id="GO:0005634">
    <property type="term" value="C:nucleus"/>
    <property type="evidence" value="ECO:0007669"/>
    <property type="project" value="UniProtKB-SubCell"/>
</dbReference>
<dbReference type="InterPro" id="IPR018222">
    <property type="entry name" value="Nuclear_transport_factor_2_euk"/>
</dbReference>
<dbReference type="EMBL" id="JAGFMF010011853">
    <property type="protein sequence ID" value="KAG8511202.1"/>
    <property type="molecule type" value="Genomic_DNA"/>
</dbReference>
<dbReference type="OrthoDB" id="9661289at2759"/>
<feature type="compositionally biased region" description="Polar residues" evidence="7">
    <location>
        <begin position="591"/>
        <end position="604"/>
    </location>
</feature>
<evidence type="ECO:0000313" key="11">
    <source>
        <dbReference type="Proteomes" id="UP000700334"/>
    </source>
</evidence>
<keyword evidence="4" id="KW-0677">Repeat</keyword>
<dbReference type="SUPFAM" id="SSF54928">
    <property type="entry name" value="RNA-binding domain, RBD"/>
    <property type="match status" value="3"/>
</dbReference>
<dbReference type="InterPro" id="IPR057125">
    <property type="entry name" value="NXF1/2/3/5-like_LRR"/>
</dbReference>
<dbReference type="PROSITE" id="PS51281">
    <property type="entry name" value="TAP_C"/>
    <property type="match status" value="1"/>
</dbReference>
<feature type="domain" description="NTF2" evidence="8">
    <location>
        <begin position="397"/>
        <end position="427"/>
    </location>
</feature>
<dbReference type="Pfam" id="PF24048">
    <property type="entry name" value="LRR_NXF1-5"/>
    <property type="match status" value="2"/>
</dbReference>